<dbReference type="EMBL" id="LJPX01000119">
    <property type="protein sequence ID" value="KPW79405.1"/>
    <property type="molecule type" value="Genomic_DNA"/>
</dbReference>
<evidence type="ECO:0000313" key="2">
    <source>
        <dbReference type="Proteomes" id="UP000050564"/>
    </source>
</evidence>
<name>A0A0P9R6Z6_PSECA</name>
<protein>
    <submittedName>
        <fullName evidence="1">Uncharacterized protein</fullName>
    </submittedName>
</protein>
<organism evidence="1 2">
    <name type="scientific">Pseudomonas cannabina</name>
    <dbReference type="NCBI Taxonomy" id="86840"/>
    <lineage>
        <taxon>Bacteria</taxon>
        <taxon>Pseudomonadati</taxon>
        <taxon>Pseudomonadota</taxon>
        <taxon>Gammaproteobacteria</taxon>
        <taxon>Pseudomonadales</taxon>
        <taxon>Pseudomonadaceae</taxon>
        <taxon>Pseudomonas</taxon>
    </lineage>
</organism>
<dbReference type="AlphaFoldDB" id="A0A0P9R6Z6"/>
<dbReference type="Proteomes" id="UP000050564">
    <property type="component" value="Unassembled WGS sequence"/>
</dbReference>
<dbReference type="PATRIC" id="fig|86840.3.peg.6025"/>
<accession>A0A0P9R6Z6</accession>
<comment type="caution">
    <text evidence="1">The sequence shown here is derived from an EMBL/GenBank/DDBJ whole genome shotgun (WGS) entry which is preliminary data.</text>
</comment>
<gene>
    <name evidence="1" type="ORF">ALO81_200357</name>
</gene>
<evidence type="ECO:0000313" key="1">
    <source>
        <dbReference type="EMBL" id="KPW79405.1"/>
    </source>
</evidence>
<reference evidence="1 2" key="1">
    <citation type="submission" date="2015-09" db="EMBL/GenBank/DDBJ databases">
        <title>Genome announcement of multiple Pseudomonas syringae strains.</title>
        <authorList>
            <person name="Thakur S."/>
            <person name="Wang P.W."/>
            <person name="Gong Y."/>
            <person name="Weir B.S."/>
            <person name="Guttman D.S."/>
        </authorList>
    </citation>
    <scope>NUCLEOTIDE SEQUENCE [LARGE SCALE GENOMIC DNA]</scope>
    <source>
        <strain evidence="1 2">ICMP2823</strain>
    </source>
</reference>
<proteinExistence type="predicted"/>
<sequence length="79" mass="8332">MIVSSYPYVTIAAALVGDTEIPHAGASRFDKAEYQALVKALRLVGPDQCRAILDNPSEAHLLEAAFGKLLHVLASPAAS</sequence>